<accession>A0AA36DAL6</accession>
<organism evidence="2 3">
    <name type="scientific">Mesorhabditis spiculigera</name>
    <dbReference type="NCBI Taxonomy" id="96644"/>
    <lineage>
        <taxon>Eukaryota</taxon>
        <taxon>Metazoa</taxon>
        <taxon>Ecdysozoa</taxon>
        <taxon>Nematoda</taxon>
        <taxon>Chromadorea</taxon>
        <taxon>Rhabditida</taxon>
        <taxon>Rhabditina</taxon>
        <taxon>Rhabditomorpha</taxon>
        <taxon>Rhabditoidea</taxon>
        <taxon>Rhabditidae</taxon>
        <taxon>Mesorhabditinae</taxon>
        <taxon>Mesorhabditis</taxon>
    </lineage>
</organism>
<comment type="caution">
    <text evidence="2">The sequence shown here is derived from an EMBL/GenBank/DDBJ whole genome shotgun (WGS) entry which is preliminary data.</text>
</comment>
<feature type="compositionally biased region" description="Basic residues" evidence="1">
    <location>
        <begin position="91"/>
        <end position="102"/>
    </location>
</feature>
<dbReference type="Proteomes" id="UP001177023">
    <property type="component" value="Unassembled WGS sequence"/>
</dbReference>
<reference evidence="2" key="1">
    <citation type="submission" date="2023-06" db="EMBL/GenBank/DDBJ databases">
        <authorList>
            <person name="Delattre M."/>
        </authorList>
    </citation>
    <scope>NUCLEOTIDE SEQUENCE</scope>
    <source>
        <strain evidence="2">AF72</strain>
    </source>
</reference>
<dbReference type="EMBL" id="CATQJA010002664">
    <property type="protein sequence ID" value="CAJ0582750.1"/>
    <property type="molecule type" value="Genomic_DNA"/>
</dbReference>
<feature type="region of interest" description="Disordered" evidence="1">
    <location>
        <begin position="56"/>
        <end position="147"/>
    </location>
</feature>
<name>A0AA36DAL6_9BILA</name>
<dbReference type="AlphaFoldDB" id="A0AA36DAL6"/>
<evidence type="ECO:0000313" key="2">
    <source>
        <dbReference type="EMBL" id="CAJ0582750.1"/>
    </source>
</evidence>
<feature type="non-terminal residue" evidence="2">
    <location>
        <position position="1"/>
    </location>
</feature>
<evidence type="ECO:0000313" key="3">
    <source>
        <dbReference type="Proteomes" id="UP001177023"/>
    </source>
</evidence>
<feature type="compositionally biased region" description="Basic and acidic residues" evidence="1">
    <location>
        <begin position="106"/>
        <end position="133"/>
    </location>
</feature>
<gene>
    <name evidence="2" type="ORF">MSPICULIGERA_LOCUS20880</name>
</gene>
<feature type="compositionally biased region" description="Basic and acidic residues" evidence="1">
    <location>
        <begin position="56"/>
        <end position="70"/>
    </location>
</feature>
<proteinExistence type="predicted"/>
<evidence type="ECO:0000256" key="1">
    <source>
        <dbReference type="SAM" id="MobiDB-lite"/>
    </source>
</evidence>
<feature type="compositionally biased region" description="Low complexity" evidence="1">
    <location>
        <begin position="75"/>
        <end position="90"/>
    </location>
</feature>
<sequence length="385" mass="43887">MAFYGSPDYELASMSSDSLLPQRNQVFVNGDSKAVGDPLAEFEIELKRRRDLRLGRRKNEAMDSKDDKRISRGHSSNSLTNNTLRSNASTTRRRSRSRKRTRTPSPRREHQRRQPERAKTEARRQEKSVERRTHPVASSSQGPSRIVEKGQCEDTRWPCIECAQLHQPGEAHNMLRLRNMVTVAPILEKQLSVTRLPASQGDYVQFRTVNDLNGLMGVMLGYTPTLDRVLNTGQIVSLTVEEFTIVTLDHSKDPSRLEFIQALMKMKARQLSAIQTTPIRALPSGSEASHKEFTRYKVKNGTEWNGSLEMFPHSADFDESQIVQLDAEAAPTRRIVQKSSRGEGLMIRIPNSHNPEMSELDRKERELMARIAALDQQLGLRRFKI</sequence>
<protein>
    <submittedName>
        <fullName evidence="2">Uncharacterized protein</fullName>
    </submittedName>
</protein>
<keyword evidence="3" id="KW-1185">Reference proteome</keyword>